<dbReference type="SUPFAM" id="SSF46689">
    <property type="entry name" value="Homeodomain-like"/>
    <property type="match status" value="2"/>
</dbReference>
<dbReference type="CDD" id="cd06977">
    <property type="entry name" value="cupin_RhaR_RhaS-like_N"/>
    <property type="match status" value="1"/>
</dbReference>
<dbReference type="AlphaFoldDB" id="A0A368LIA6"/>
<evidence type="ECO:0000256" key="6">
    <source>
        <dbReference type="ARBA" id="ARBA00023163"/>
    </source>
</evidence>
<accession>A0A368LIA6</accession>
<feature type="domain" description="HTH araC/xylS-type" evidence="8">
    <location>
        <begin position="172"/>
        <end position="268"/>
    </location>
</feature>
<dbReference type="InterPro" id="IPR018060">
    <property type="entry name" value="HTH_AraC"/>
</dbReference>
<evidence type="ECO:0000256" key="2">
    <source>
        <dbReference type="ARBA" id="ARBA00022737"/>
    </source>
</evidence>
<dbReference type="SUPFAM" id="SSF51215">
    <property type="entry name" value="Regulatory protein AraC"/>
    <property type="match status" value="1"/>
</dbReference>
<dbReference type="Pfam" id="PF12833">
    <property type="entry name" value="HTH_18"/>
    <property type="match status" value="1"/>
</dbReference>
<dbReference type="PROSITE" id="PS00041">
    <property type="entry name" value="HTH_ARAC_FAMILY_1"/>
    <property type="match status" value="1"/>
</dbReference>
<keyword evidence="10" id="KW-1185">Reference proteome</keyword>
<dbReference type="GO" id="GO:0043565">
    <property type="term" value="F:sequence-specific DNA binding"/>
    <property type="evidence" value="ECO:0007669"/>
    <property type="project" value="InterPro"/>
</dbReference>
<evidence type="ECO:0000256" key="7">
    <source>
        <dbReference type="ARBA" id="ARBA00023308"/>
    </source>
</evidence>
<evidence type="ECO:0000313" key="9">
    <source>
        <dbReference type="EMBL" id="RCS70366.1"/>
    </source>
</evidence>
<dbReference type="InterPro" id="IPR003313">
    <property type="entry name" value="AraC-bd"/>
</dbReference>
<dbReference type="Gene3D" id="2.60.120.10">
    <property type="entry name" value="Jelly Rolls"/>
    <property type="match status" value="1"/>
</dbReference>
<keyword evidence="3" id="KW-0805">Transcription regulation</keyword>
<dbReference type="SMART" id="SM00342">
    <property type="entry name" value="HTH_ARAC"/>
    <property type="match status" value="1"/>
</dbReference>
<keyword evidence="1" id="KW-0963">Cytoplasm</keyword>
<dbReference type="PANTHER" id="PTHR43280:SF28">
    <property type="entry name" value="HTH-TYPE TRANSCRIPTIONAL ACTIVATOR RHAS"/>
    <property type="match status" value="1"/>
</dbReference>
<dbReference type="PRINTS" id="PR00032">
    <property type="entry name" value="HTHARAC"/>
</dbReference>
<dbReference type="GeneID" id="303189853"/>
<keyword evidence="2" id="KW-0677">Repeat</keyword>
<dbReference type="RefSeq" id="WP_086958786.1">
    <property type="nucleotide sequence ID" value="NZ_FUKS01000007.1"/>
</dbReference>
<protein>
    <submittedName>
        <fullName evidence="9">Helix-turn-helix domain-containing protein</fullName>
    </submittedName>
</protein>
<sequence length="268" mass="31068">MYQLKSDDFFQNKNRAITTEIRSPQENYPEHSHDFQELIIVSKGRGTHVINDVPDDLSQNHVCFVDPSDRHLFENVDNLFLSNILFRKEALSLPAGLNDYIPSGYSEQKGWHISHTAMQRISQLVTDLNTEVHQKQDDSELMAQALFQQLVVELNRGRLTSIEQATMDDRALQVLDWIKANYQNECSIGEVADKFHLSSRTLSRKLKQMTQQSFNNYLHQVRINNAIQMLQYGDLSITEIAFKVGYLDSNYFSTKFKKLTKKSPSDYR</sequence>
<keyword evidence="4" id="KW-0238">DNA-binding</keyword>
<dbReference type="GO" id="GO:0003700">
    <property type="term" value="F:DNA-binding transcription factor activity"/>
    <property type="evidence" value="ECO:0007669"/>
    <property type="project" value="InterPro"/>
</dbReference>
<dbReference type="Proteomes" id="UP000252479">
    <property type="component" value="Unassembled WGS sequence"/>
</dbReference>
<dbReference type="InterPro" id="IPR020449">
    <property type="entry name" value="Tscrpt_reg_AraC-type_HTH"/>
</dbReference>
<keyword evidence="7" id="KW-0684">Rhamnose metabolism</keyword>
<dbReference type="InterPro" id="IPR037923">
    <property type="entry name" value="HTH-like"/>
</dbReference>
<dbReference type="PANTHER" id="PTHR43280">
    <property type="entry name" value="ARAC-FAMILY TRANSCRIPTIONAL REGULATOR"/>
    <property type="match status" value="1"/>
</dbReference>
<keyword evidence="6" id="KW-0804">Transcription</keyword>
<proteinExistence type="predicted"/>
<dbReference type="InterPro" id="IPR014710">
    <property type="entry name" value="RmlC-like_jellyroll"/>
</dbReference>
<evidence type="ECO:0000259" key="8">
    <source>
        <dbReference type="PROSITE" id="PS01124"/>
    </source>
</evidence>
<gene>
    <name evidence="9" type="ORF">CIK83_13080</name>
</gene>
<reference evidence="9 10" key="1">
    <citation type="journal article" date="2017" name="Elife">
        <title>Extensive horizontal gene transfer in cheese-associated bacteria.</title>
        <authorList>
            <person name="Bonham K.S."/>
            <person name="Wolfe B.E."/>
            <person name="Dutton R.J."/>
        </authorList>
    </citation>
    <scope>NUCLEOTIDE SEQUENCE [LARGE SCALE GENOMIC DNA]</scope>
    <source>
        <strain evidence="9 10">JB196</strain>
    </source>
</reference>
<evidence type="ECO:0000313" key="10">
    <source>
        <dbReference type="Proteomes" id="UP000252479"/>
    </source>
</evidence>
<evidence type="ECO:0000256" key="4">
    <source>
        <dbReference type="ARBA" id="ARBA00023125"/>
    </source>
</evidence>
<evidence type="ECO:0000256" key="5">
    <source>
        <dbReference type="ARBA" id="ARBA00023159"/>
    </source>
</evidence>
<organism evidence="9 10">
    <name type="scientific">Vibrio casei</name>
    <dbReference type="NCBI Taxonomy" id="673372"/>
    <lineage>
        <taxon>Bacteria</taxon>
        <taxon>Pseudomonadati</taxon>
        <taxon>Pseudomonadota</taxon>
        <taxon>Gammaproteobacteria</taxon>
        <taxon>Vibrionales</taxon>
        <taxon>Vibrionaceae</taxon>
        <taxon>Vibrio</taxon>
    </lineage>
</organism>
<evidence type="ECO:0000256" key="3">
    <source>
        <dbReference type="ARBA" id="ARBA00023015"/>
    </source>
</evidence>
<dbReference type="InterPro" id="IPR047220">
    <property type="entry name" value="RhaR_RhaS-like_N"/>
</dbReference>
<name>A0A368LIA6_9VIBR</name>
<dbReference type="EMBL" id="QPGL01000002">
    <property type="protein sequence ID" value="RCS70366.1"/>
    <property type="molecule type" value="Genomic_DNA"/>
</dbReference>
<dbReference type="PROSITE" id="PS01124">
    <property type="entry name" value="HTH_ARAC_FAMILY_2"/>
    <property type="match status" value="1"/>
</dbReference>
<comment type="caution">
    <text evidence="9">The sequence shown here is derived from an EMBL/GenBank/DDBJ whole genome shotgun (WGS) entry which is preliminary data.</text>
</comment>
<dbReference type="InterPro" id="IPR009057">
    <property type="entry name" value="Homeodomain-like_sf"/>
</dbReference>
<evidence type="ECO:0000256" key="1">
    <source>
        <dbReference type="ARBA" id="ARBA00022490"/>
    </source>
</evidence>
<keyword evidence="5" id="KW-0010">Activator</keyword>
<dbReference type="InterPro" id="IPR018062">
    <property type="entry name" value="HTH_AraC-typ_CS"/>
</dbReference>
<dbReference type="Pfam" id="PF02311">
    <property type="entry name" value="AraC_binding"/>
    <property type="match status" value="1"/>
</dbReference>
<dbReference type="Gene3D" id="1.10.10.60">
    <property type="entry name" value="Homeodomain-like"/>
    <property type="match status" value="2"/>
</dbReference>